<dbReference type="SUPFAM" id="SSF100920">
    <property type="entry name" value="Heat shock protein 70kD (HSP70), peptide-binding domain"/>
    <property type="match status" value="1"/>
</dbReference>
<dbReference type="Pfam" id="PF00012">
    <property type="entry name" value="HSP70"/>
    <property type="match status" value="2"/>
</dbReference>
<comment type="caution">
    <text evidence="9">The sequence shown here is derived from an EMBL/GenBank/DDBJ whole genome shotgun (WGS) entry which is preliminary data.</text>
</comment>
<organism evidence="9 10">
    <name type="scientific">Saccharothrix violaceirubra</name>
    <dbReference type="NCBI Taxonomy" id="413306"/>
    <lineage>
        <taxon>Bacteria</taxon>
        <taxon>Bacillati</taxon>
        <taxon>Actinomycetota</taxon>
        <taxon>Actinomycetes</taxon>
        <taxon>Pseudonocardiales</taxon>
        <taxon>Pseudonocardiaceae</taxon>
        <taxon>Saccharothrix</taxon>
    </lineage>
</organism>
<evidence type="ECO:0000256" key="1">
    <source>
        <dbReference type="ARBA" id="ARBA00007381"/>
    </source>
</evidence>
<evidence type="ECO:0000313" key="9">
    <source>
        <dbReference type="EMBL" id="MBB4968160.1"/>
    </source>
</evidence>
<dbReference type="InterPro" id="IPR043129">
    <property type="entry name" value="ATPase_NBD"/>
</dbReference>
<name>A0A7W7TAC6_9PSEU</name>
<evidence type="ECO:0000256" key="4">
    <source>
        <dbReference type="ARBA" id="ARBA00022840"/>
    </source>
</evidence>
<evidence type="ECO:0000256" key="3">
    <source>
        <dbReference type="ARBA" id="ARBA00022741"/>
    </source>
</evidence>
<keyword evidence="4 7" id="KW-0067">ATP-binding</keyword>
<gene>
    <name evidence="9" type="ORF">F4559_005519</name>
</gene>
<dbReference type="GO" id="GO:0140662">
    <property type="term" value="F:ATP-dependent protein folding chaperone"/>
    <property type="evidence" value="ECO:0007669"/>
    <property type="project" value="InterPro"/>
</dbReference>
<proteinExistence type="inferred from homology"/>
<evidence type="ECO:0000256" key="6">
    <source>
        <dbReference type="ARBA" id="ARBA00023186"/>
    </source>
</evidence>
<dbReference type="Gene3D" id="3.90.640.10">
    <property type="entry name" value="Actin, Chain A, domain 4"/>
    <property type="match status" value="1"/>
</dbReference>
<evidence type="ECO:0000256" key="8">
    <source>
        <dbReference type="SAM" id="MobiDB-lite"/>
    </source>
</evidence>
<evidence type="ECO:0000256" key="2">
    <source>
        <dbReference type="ARBA" id="ARBA00022553"/>
    </source>
</evidence>
<dbReference type="RefSeq" id="WP_184673453.1">
    <property type="nucleotide sequence ID" value="NZ_BAABAI010000041.1"/>
</dbReference>
<reference evidence="9 10" key="1">
    <citation type="submission" date="2020-08" db="EMBL/GenBank/DDBJ databases">
        <title>Sequencing the genomes of 1000 actinobacteria strains.</title>
        <authorList>
            <person name="Klenk H.-P."/>
        </authorList>
    </citation>
    <scope>NUCLEOTIDE SEQUENCE [LARGE SCALE GENOMIC DNA]</scope>
    <source>
        <strain evidence="9 10">DSM 45084</strain>
    </source>
</reference>
<dbReference type="Gene3D" id="3.30.420.40">
    <property type="match status" value="2"/>
</dbReference>
<dbReference type="InterPro" id="IPR018181">
    <property type="entry name" value="Heat_shock_70_CS"/>
</dbReference>
<keyword evidence="5" id="KW-0346">Stress response</keyword>
<dbReference type="GO" id="GO:0005524">
    <property type="term" value="F:ATP binding"/>
    <property type="evidence" value="ECO:0007669"/>
    <property type="project" value="UniProtKB-KW"/>
</dbReference>
<dbReference type="AlphaFoldDB" id="A0A7W7TAC6"/>
<dbReference type="Proteomes" id="UP000542674">
    <property type="component" value="Unassembled WGS sequence"/>
</dbReference>
<evidence type="ECO:0000256" key="7">
    <source>
        <dbReference type="RuleBase" id="RU003322"/>
    </source>
</evidence>
<dbReference type="InterPro" id="IPR013126">
    <property type="entry name" value="Hsp_70_fam"/>
</dbReference>
<keyword evidence="3 7" id="KW-0547">Nucleotide-binding</keyword>
<accession>A0A7W7TAC6</accession>
<keyword evidence="2" id="KW-0597">Phosphoprotein</keyword>
<feature type="region of interest" description="Disordered" evidence="8">
    <location>
        <begin position="365"/>
        <end position="388"/>
    </location>
</feature>
<comment type="similarity">
    <text evidence="1 7">Belongs to the heat shock protein 70 family.</text>
</comment>
<dbReference type="PRINTS" id="PR00301">
    <property type="entry name" value="HEATSHOCK70"/>
</dbReference>
<dbReference type="Gene3D" id="2.60.34.10">
    <property type="entry name" value="Substrate Binding Domain Of DNAk, Chain A, domain 1"/>
    <property type="match status" value="1"/>
</dbReference>
<dbReference type="InterPro" id="IPR029047">
    <property type="entry name" value="HSP70_peptide-bd_sf"/>
</dbReference>
<dbReference type="PANTHER" id="PTHR19375">
    <property type="entry name" value="HEAT SHOCK PROTEIN 70KDA"/>
    <property type="match status" value="1"/>
</dbReference>
<dbReference type="FunFam" id="3.30.420.40:FF:000071">
    <property type="entry name" value="Molecular chaperone DnaK"/>
    <property type="match status" value="1"/>
</dbReference>
<protein>
    <submittedName>
        <fullName evidence="9">Molecular chaperone DnaK</fullName>
    </submittedName>
</protein>
<dbReference type="EMBL" id="JACHJS010000001">
    <property type="protein sequence ID" value="MBB4968160.1"/>
    <property type="molecule type" value="Genomic_DNA"/>
</dbReference>
<keyword evidence="6" id="KW-0143">Chaperone</keyword>
<evidence type="ECO:0000256" key="5">
    <source>
        <dbReference type="ARBA" id="ARBA00023016"/>
    </source>
</evidence>
<keyword evidence="10" id="KW-1185">Reference proteome</keyword>
<sequence>MTRRPVLGIDLGTTYSCVASLDENQRVSVLPNQENELTTPSVVFFEESGNVTVGKFAKNELRSEPGRVVSLIKRHMGEDGYTVDIDGKRFFPQQVSAIILKQVVEDALGVLGVDPPADGPMADVVITVPAYFGAAERQATRDAGEMAGLEVLNIINEPTAAAIAYGLTSATATERSVLVYDLGGGTFDVTIIKVSKDEIRVVATGGNHQLGGADWDTRVVELICEKFTEQHAGSDPRTDLDASGTIELLAEEAKKALSRRDAYPTTVTANGERAKIELTRAEYESATADLIGNTLDFTRDVLGKAREKGVDHIDDLLLVGGMSHSPAVKEALVREFPDLPTPQLADPDQIVAKGAALFAASSVAEKDGSGSDGSGTSSPRGLPGGTALPKIVNVTSKGYGIAVVRDPKKPDGDLVVAWLIHPNDEIPARPSDVFRTVSDNQTGVDVAVYESTTDVLSEELYDNLELVKGTLKDIPRAPAGQPFDVSFNLEADGILHVKAVASNGRELKLEAKISGLVPEEVKRAPLPAIQR</sequence>
<dbReference type="CDD" id="cd24029">
    <property type="entry name" value="ASKHA_NBD_HSP70_DnaK_HscA_HscC"/>
    <property type="match status" value="1"/>
</dbReference>
<evidence type="ECO:0000313" key="10">
    <source>
        <dbReference type="Proteomes" id="UP000542674"/>
    </source>
</evidence>
<dbReference type="PROSITE" id="PS00297">
    <property type="entry name" value="HSP70_1"/>
    <property type="match status" value="1"/>
</dbReference>
<dbReference type="SUPFAM" id="SSF53067">
    <property type="entry name" value="Actin-like ATPase domain"/>
    <property type="match status" value="2"/>
</dbReference>
<dbReference type="PROSITE" id="PS00329">
    <property type="entry name" value="HSP70_2"/>
    <property type="match status" value="1"/>
</dbReference>